<proteinExistence type="predicted"/>
<evidence type="ECO:0000313" key="2">
    <source>
        <dbReference type="EMBL" id="MBE8714396.1"/>
    </source>
</evidence>
<dbReference type="PROSITE" id="PS51819">
    <property type="entry name" value="VOC"/>
    <property type="match status" value="1"/>
</dbReference>
<dbReference type="PANTHER" id="PTHR33993">
    <property type="entry name" value="GLYOXALASE-RELATED"/>
    <property type="match status" value="1"/>
</dbReference>
<protein>
    <submittedName>
        <fullName evidence="2">Glyoxalase</fullName>
    </submittedName>
</protein>
<accession>A0A928UZU9</accession>
<dbReference type="InterPro" id="IPR041581">
    <property type="entry name" value="Glyoxalase_6"/>
</dbReference>
<evidence type="ECO:0000313" key="3">
    <source>
        <dbReference type="Proteomes" id="UP000616201"/>
    </source>
</evidence>
<dbReference type="Gene3D" id="3.10.180.10">
    <property type="entry name" value="2,3-Dihydroxybiphenyl 1,2-Dioxygenase, domain 1"/>
    <property type="match status" value="1"/>
</dbReference>
<dbReference type="RefSeq" id="WP_196936355.1">
    <property type="nucleotide sequence ID" value="NZ_MU158698.1"/>
</dbReference>
<dbReference type="PANTHER" id="PTHR33993:SF14">
    <property type="entry name" value="GB|AAF24581.1"/>
    <property type="match status" value="1"/>
</dbReference>
<name>A0A928UZU9_9SPHI</name>
<dbReference type="SUPFAM" id="SSF54593">
    <property type="entry name" value="Glyoxalase/Bleomycin resistance protein/Dihydroxybiphenyl dioxygenase"/>
    <property type="match status" value="1"/>
</dbReference>
<dbReference type="InterPro" id="IPR029068">
    <property type="entry name" value="Glyas_Bleomycin-R_OHBP_Dase"/>
</dbReference>
<keyword evidence="3" id="KW-1185">Reference proteome</keyword>
<dbReference type="Pfam" id="PF18029">
    <property type="entry name" value="Glyoxalase_6"/>
    <property type="match status" value="1"/>
</dbReference>
<dbReference type="InterPro" id="IPR037523">
    <property type="entry name" value="VOC_core"/>
</dbReference>
<dbReference type="Proteomes" id="UP000616201">
    <property type="component" value="Unassembled WGS sequence"/>
</dbReference>
<reference evidence="2" key="1">
    <citation type="submission" date="2018-02" db="EMBL/GenBank/DDBJ databases">
        <authorList>
            <person name="Vasarhelyi B.M."/>
            <person name="Deshmukh S."/>
            <person name="Balint B."/>
            <person name="Kukolya J."/>
        </authorList>
    </citation>
    <scope>NUCLEOTIDE SEQUENCE</scope>
    <source>
        <strain evidence="2">KB22</strain>
    </source>
</reference>
<organism evidence="2 3">
    <name type="scientific">Sphingobacterium hungaricum</name>
    <dbReference type="NCBI Taxonomy" id="2082723"/>
    <lineage>
        <taxon>Bacteria</taxon>
        <taxon>Pseudomonadati</taxon>
        <taxon>Bacteroidota</taxon>
        <taxon>Sphingobacteriia</taxon>
        <taxon>Sphingobacteriales</taxon>
        <taxon>Sphingobacteriaceae</taxon>
        <taxon>Sphingobacterium</taxon>
    </lineage>
</organism>
<dbReference type="EMBL" id="PRDK01000006">
    <property type="protein sequence ID" value="MBE8714396.1"/>
    <property type="molecule type" value="Genomic_DNA"/>
</dbReference>
<gene>
    <name evidence="2" type="ORF">C4F49_11945</name>
</gene>
<evidence type="ECO:0000259" key="1">
    <source>
        <dbReference type="PROSITE" id="PS51819"/>
    </source>
</evidence>
<dbReference type="AlphaFoldDB" id="A0A928UZU9"/>
<comment type="caution">
    <text evidence="2">The sequence shown here is derived from an EMBL/GenBank/DDBJ whole genome shotgun (WGS) entry which is preliminary data.</text>
</comment>
<dbReference type="InterPro" id="IPR052164">
    <property type="entry name" value="Anthracycline_SecMetBiosynth"/>
</dbReference>
<dbReference type="CDD" id="cd07247">
    <property type="entry name" value="SgaA_N_like"/>
    <property type="match status" value="1"/>
</dbReference>
<sequence>MDNQSYRSGQIFWSDLTTENASNVRDFYQQVAGWKVEEIPMKDGEAQYEDYVMKDAEDIPTGGICHLRGVNTGIPNQWILYINVDNLAESIQKASELGGTLVHESRNKEGKLNYVIFQDPSGACFGLASTT</sequence>
<feature type="domain" description="VOC" evidence="1">
    <location>
        <begin position="10"/>
        <end position="130"/>
    </location>
</feature>